<reference evidence="2 3" key="1">
    <citation type="submission" date="2016-07" db="EMBL/GenBank/DDBJ databases">
        <title>Draft genome of the white-rot fungus Obba rivulosa 3A-2.</title>
        <authorList>
            <consortium name="DOE Joint Genome Institute"/>
            <person name="Miettinen O."/>
            <person name="Riley R."/>
            <person name="Acob R."/>
            <person name="Barry K."/>
            <person name="Cullen D."/>
            <person name="De Vries R."/>
            <person name="Hainaut M."/>
            <person name="Hatakka A."/>
            <person name="Henrissat B."/>
            <person name="Hilden K."/>
            <person name="Kuo R."/>
            <person name="Labutti K."/>
            <person name="Lipzen A."/>
            <person name="Makela M.R."/>
            <person name="Sandor L."/>
            <person name="Spatafora J.W."/>
            <person name="Grigoriev I.V."/>
            <person name="Hibbett D.S."/>
        </authorList>
    </citation>
    <scope>NUCLEOTIDE SEQUENCE [LARGE SCALE GENOMIC DNA]</scope>
    <source>
        <strain evidence="2 3">3A-2</strain>
    </source>
</reference>
<organism evidence="2 3">
    <name type="scientific">Obba rivulosa</name>
    <dbReference type="NCBI Taxonomy" id="1052685"/>
    <lineage>
        <taxon>Eukaryota</taxon>
        <taxon>Fungi</taxon>
        <taxon>Dikarya</taxon>
        <taxon>Basidiomycota</taxon>
        <taxon>Agaricomycotina</taxon>
        <taxon>Agaricomycetes</taxon>
        <taxon>Polyporales</taxon>
        <taxon>Gelatoporiaceae</taxon>
        <taxon>Obba</taxon>
    </lineage>
</organism>
<proteinExistence type="predicted"/>
<dbReference type="AlphaFoldDB" id="A0A8E2DIC9"/>
<keyword evidence="1" id="KW-0732">Signal</keyword>
<evidence type="ECO:0008006" key="4">
    <source>
        <dbReference type="Google" id="ProtNLM"/>
    </source>
</evidence>
<accession>A0A8E2DIC9</accession>
<evidence type="ECO:0000313" key="2">
    <source>
        <dbReference type="EMBL" id="OCH87866.1"/>
    </source>
</evidence>
<dbReference type="Proteomes" id="UP000250043">
    <property type="component" value="Unassembled WGS sequence"/>
</dbReference>
<evidence type="ECO:0000313" key="3">
    <source>
        <dbReference type="Proteomes" id="UP000250043"/>
    </source>
</evidence>
<protein>
    <recommendedName>
        <fullName evidence="4">Secreted protein</fullName>
    </recommendedName>
</protein>
<keyword evidence="3" id="KW-1185">Reference proteome</keyword>
<sequence length="132" mass="14065">MQTGRSSQAICVVATALCLIQDTHLLSLGNCRSCVCRSEHDGGSCESSSTVVQLCGSPHQQTRAGEFSERLISSRLYAVVGRLTLAIGSEGDSGKRVSATGSKLFRAWVLQALEKAQVLTLDANDYADCAKR</sequence>
<name>A0A8E2DIC9_9APHY</name>
<evidence type="ECO:0000256" key="1">
    <source>
        <dbReference type="SAM" id="SignalP"/>
    </source>
</evidence>
<feature type="signal peptide" evidence="1">
    <location>
        <begin position="1"/>
        <end position="25"/>
    </location>
</feature>
<feature type="chain" id="PRO_5034429948" description="Secreted protein" evidence="1">
    <location>
        <begin position="26"/>
        <end position="132"/>
    </location>
</feature>
<dbReference type="EMBL" id="KV722470">
    <property type="protein sequence ID" value="OCH87866.1"/>
    <property type="molecule type" value="Genomic_DNA"/>
</dbReference>
<gene>
    <name evidence="2" type="ORF">OBBRIDRAFT_127473</name>
</gene>